<evidence type="ECO:0000313" key="1">
    <source>
        <dbReference type="EMBL" id="PNJ46105.1"/>
    </source>
</evidence>
<proteinExistence type="predicted"/>
<name>A0A2J8ULF9_PONAB</name>
<comment type="caution">
    <text evidence="1">The sequence shown here is derived from an EMBL/GenBank/DDBJ whole genome shotgun (WGS) entry which is preliminary data.</text>
</comment>
<dbReference type="SUPFAM" id="SSF52949">
    <property type="entry name" value="Macro domain-like"/>
    <property type="match status" value="1"/>
</dbReference>
<dbReference type="AlphaFoldDB" id="A0A2J8ULF9"/>
<reference evidence="1" key="1">
    <citation type="submission" date="2017-12" db="EMBL/GenBank/DDBJ databases">
        <title>High-resolution comparative analysis of great ape genomes.</title>
        <authorList>
            <person name="Pollen A."/>
            <person name="Hastie A."/>
            <person name="Hormozdiari F."/>
            <person name="Dougherty M."/>
            <person name="Liu R."/>
            <person name="Chaisson M."/>
            <person name="Hoppe E."/>
            <person name="Hill C."/>
            <person name="Pang A."/>
            <person name="Hillier L."/>
            <person name="Baker C."/>
            <person name="Armstrong J."/>
            <person name="Shendure J."/>
            <person name="Paten B."/>
            <person name="Wilson R."/>
            <person name="Chao H."/>
            <person name="Schneider V."/>
            <person name="Ventura M."/>
            <person name="Kronenberg Z."/>
            <person name="Murali S."/>
            <person name="Gordon D."/>
            <person name="Cantsilieris S."/>
            <person name="Munson K."/>
            <person name="Nelson B."/>
            <person name="Raja A."/>
            <person name="Underwood J."/>
            <person name="Diekhans M."/>
            <person name="Fiddes I."/>
            <person name="Haussler D."/>
            <person name="Eichler E."/>
        </authorList>
    </citation>
    <scope>NUCLEOTIDE SEQUENCE [LARGE SCALE GENOMIC DNA]</scope>
    <source>
        <strain evidence="1">Susie</strain>
    </source>
</reference>
<gene>
    <name evidence="1" type="ORF">CR201_G0027052</name>
</gene>
<dbReference type="InterPro" id="IPR043472">
    <property type="entry name" value="Macro_dom-like"/>
</dbReference>
<accession>A0A2J8ULF9</accession>
<sequence>VVVRRLAVRRFGSRSLSTADMTKGLVLGIYSKEKEDDVPQFTSAGENFDKLLAGKLRETLNISGPPLKAGKTRTFYGLHQRGAGRFKTWSSLLWRWIPVETLRLLRRERCLVSMNTMT</sequence>
<organism evidence="1">
    <name type="scientific">Pongo abelii</name>
    <name type="common">Sumatran orangutan</name>
    <name type="synonym">Pongo pygmaeus abelii</name>
    <dbReference type="NCBI Taxonomy" id="9601"/>
    <lineage>
        <taxon>Eukaryota</taxon>
        <taxon>Metazoa</taxon>
        <taxon>Chordata</taxon>
        <taxon>Craniata</taxon>
        <taxon>Vertebrata</taxon>
        <taxon>Euteleostomi</taxon>
        <taxon>Mammalia</taxon>
        <taxon>Eutheria</taxon>
        <taxon>Euarchontoglires</taxon>
        <taxon>Primates</taxon>
        <taxon>Haplorrhini</taxon>
        <taxon>Catarrhini</taxon>
        <taxon>Hominidae</taxon>
        <taxon>Pongo</taxon>
    </lineage>
</organism>
<dbReference type="Gene3D" id="3.40.220.10">
    <property type="entry name" value="Leucine Aminopeptidase, subunit E, domain 1"/>
    <property type="match status" value="1"/>
</dbReference>
<feature type="non-terminal residue" evidence="1">
    <location>
        <position position="1"/>
    </location>
</feature>
<dbReference type="EMBL" id="NDHI03003454">
    <property type="protein sequence ID" value="PNJ46105.1"/>
    <property type="molecule type" value="Genomic_DNA"/>
</dbReference>
<protein>
    <submittedName>
        <fullName evidence="1">LAP3 isoform 8</fullName>
    </submittedName>
</protein>